<dbReference type="AlphaFoldDB" id="A0A4V3WF53"/>
<dbReference type="SUPFAM" id="SSF52540">
    <property type="entry name" value="P-loop containing nucleoside triphosphate hydrolases"/>
    <property type="match status" value="1"/>
</dbReference>
<dbReference type="RefSeq" id="WP_136355109.1">
    <property type="nucleotide sequence ID" value="NZ_CP046266.1"/>
</dbReference>
<protein>
    <submittedName>
        <fullName evidence="1">Sulfotransferase family protein</fullName>
    </submittedName>
</protein>
<organism evidence="1 2">
    <name type="scientific">Metabacillus sediminilitoris</name>
    <dbReference type="NCBI Taxonomy" id="2567941"/>
    <lineage>
        <taxon>Bacteria</taxon>
        <taxon>Bacillati</taxon>
        <taxon>Bacillota</taxon>
        <taxon>Bacilli</taxon>
        <taxon>Bacillales</taxon>
        <taxon>Bacillaceae</taxon>
        <taxon>Metabacillus</taxon>
    </lineage>
</organism>
<evidence type="ECO:0000313" key="2">
    <source>
        <dbReference type="Proteomes" id="UP000310334"/>
    </source>
</evidence>
<name>A0A4V3WF53_9BACI</name>
<dbReference type="EMBL" id="SSNT01000010">
    <property type="protein sequence ID" value="THF78943.1"/>
    <property type="molecule type" value="Genomic_DNA"/>
</dbReference>
<dbReference type="GO" id="GO:0016740">
    <property type="term" value="F:transferase activity"/>
    <property type="evidence" value="ECO:0007669"/>
    <property type="project" value="UniProtKB-KW"/>
</dbReference>
<dbReference type="OrthoDB" id="9816424at2"/>
<reference evidence="1 2" key="1">
    <citation type="submission" date="2019-04" db="EMBL/GenBank/DDBJ databases">
        <title>Bacillus sediminilitoris sp. nov., isolated from a tidal flat sediment on the East China Sea.</title>
        <authorList>
            <person name="Wei Y."/>
            <person name="Mao H."/>
            <person name="Fang J."/>
        </authorList>
    </citation>
    <scope>NUCLEOTIDE SEQUENCE [LARGE SCALE GENOMIC DNA]</scope>
    <source>
        <strain evidence="1 2">DSL-17</strain>
    </source>
</reference>
<dbReference type="Proteomes" id="UP000310334">
    <property type="component" value="Unassembled WGS sequence"/>
</dbReference>
<dbReference type="Gene3D" id="3.40.50.300">
    <property type="entry name" value="P-loop containing nucleotide triphosphate hydrolases"/>
    <property type="match status" value="1"/>
</dbReference>
<sequence length="220" mass="25327">MEEKSKLFLILCLHRSGSSATAGVMHHLGIHMGDKLLPATAHNPKGHYENAEFVSINQQILQAAHSTWNNPPSRDKIAGIHFPDAKIKAFLINHVKPVWGLKDPRALFTFEVWKPYLEEVADIYYVFVHRPFKASVSSLTKRDRISISRANQILTPYLKNLYLYRHTYGLPSKNIIDISYQDLLNDPEPFVRKLNEKIGNPTDHQLNQVREFLDSKLKNF</sequence>
<dbReference type="Pfam" id="PF13469">
    <property type="entry name" value="Sulfotransfer_3"/>
    <property type="match status" value="1"/>
</dbReference>
<keyword evidence="2" id="KW-1185">Reference proteome</keyword>
<proteinExistence type="predicted"/>
<dbReference type="InterPro" id="IPR027417">
    <property type="entry name" value="P-loop_NTPase"/>
</dbReference>
<keyword evidence="1" id="KW-0808">Transferase</keyword>
<gene>
    <name evidence="1" type="ORF">E6W99_14580</name>
</gene>
<evidence type="ECO:0000313" key="1">
    <source>
        <dbReference type="EMBL" id="THF78943.1"/>
    </source>
</evidence>
<accession>A0A4V3WF53</accession>
<comment type="caution">
    <text evidence="1">The sequence shown here is derived from an EMBL/GenBank/DDBJ whole genome shotgun (WGS) entry which is preliminary data.</text>
</comment>